<evidence type="ECO:0000313" key="1">
    <source>
        <dbReference type="EMBL" id="OGI83267.1"/>
    </source>
</evidence>
<comment type="caution">
    <text evidence="1">The sequence shown here is derived from an EMBL/GenBank/DDBJ whole genome shotgun (WGS) entry which is preliminary data.</text>
</comment>
<reference evidence="1 2" key="1">
    <citation type="journal article" date="2016" name="Nat. Commun.">
        <title>Thousands of microbial genomes shed light on interconnected biogeochemical processes in an aquifer system.</title>
        <authorList>
            <person name="Anantharaman K."/>
            <person name="Brown C.T."/>
            <person name="Hug L.A."/>
            <person name="Sharon I."/>
            <person name="Castelle C.J."/>
            <person name="Probst A.J."/>
            <person name="Thomas B.C."/>
            <person name="Singh A."/>
            <person name="Wilkins M.J."/>
            <person name="Karaoz U."/>
            <person name="Brodie E.L."/>
            <person name="Williams K.H."/>
            <person name="Hubbard S.S."/>
            <person name="Banfield J.F."/>
        </authorList>
    </citation>
    <scope>NUCLEOTIDE SEQUENCE [LARGE SCALE GENOMIC DNA]</scope>
</reference>
<sequence>MIIKSFEDIMVWSKAKEFVVLVYKHFSNIKDYSFRDQIQRASVSIMNNIAEGFERQTNKELRNFLFIAKGSCGEVRSMLSLAVDLNYISLKEKEILSERSIEISKMLSGFIKTL</sequence>
<name>A0A1F6WN10_9BACT</name>
<dbReference type="PANTHER" id="PTHR38471:SF2">
    <property type="entry name" value="FOUR HELIX BUNDLE PROTEIN"/>
    <property type="match status" value="1"/>
</dbReference>
<dbReference type="Gene3D" id="1.20.1440.60">
    <property type="entry name" value="23S rRNA-intervening sequence"/>
    <property type="match status" value="1"/>
</dbReference>
<dbReference type="PANTHER" id="PTHR38471">
    <property type="entry name" value="FOUR HELIX BUNDLE PROTEIN"/>
    <property type="match status" value="1"/>
</dbReference>
<dbReference type="EMBL" id="MFUO01000031">
    <property type="protein sequence ID" value="OGI83267.1"/>
    <property type="molecule type" value="Genomic_DNA"/>
</dbReference>
<organism evidence="1 2">
    <name type="scientific">Candidatus Nomurabacteria bacterium RIFCSPLOWO2_01_FULL_33_17</name>
    <dbReference type="NCBI Taxonomy" id="1801764"/>
    <lineage>
        <taxon>Bacteria</taxon>
        <taxon>Candidatus Nomuraibacteriota</taxon>
    </lineage>
</organism>
<proteinExistence type="predicted"/>
<dbReference type="Pfam" id="PF05635">
    <property type="entry name" value="23S_rRNA_IVP"/>
    <property type="match status" value="1"/>
</dbReference>
<evidence type="ECO:0000313" key="2">
    <source>
        <dbReference type="Proteomes" id="UP000178184"/>
    </source>
</evidence>
<accession>A0A1F6WN10</accession>
<dbReference type="AlphaFoldDB" id="A0A1F6WN10"/>
<gene>
    <name evidence="1" type="ORF">A2903_02735</name>
</gene>
<dbReference type="CDD" id="cd16377">
    <property type="entry name" value="23S_rRNA_IVP_like"/>
    <property type="match status" value="1"/>
</dbReference>
<dbReference type="SUPFAM" id="SSF158446">
    <property type="entry name" value="IVS-encoded protein-like"/>
    <property type="match status" value="1"/>
</dbReference>
<dbReference type="NCBIfam" id="TIGR02436">
    <property type="entry name" value="four helix bundle protein"/>
    <property type="match status" value="1"/>
</dbReference>
<dbReference type="InterPro" id="IPR012657">
    <property type="entry name" value="23S_rRNA-intervening_sequence"/>
</dbReference>
<dbReference type="Proteomes" id="UP000178184">
    <property type="component" value="Unassembled WGS sequence"/>
</dbReference>
<protein>
    <submittedName>
        <fullName evidence="1">Four helix bundle protein</fullName>
    </submittedName>
</protein>
<dbReference type="InterPro" id="IPR036583">
    <property type="entry name" value="23S_rRNA_IVS_sf"/>
</dbReference>
<dbReference type="STRING" id="1801764.A2903_02735"/>